<keyword evidence="3" id="KW-1185">Reference proteome</keyword>
<evidence type="ECO:0000313" key="2">
    <source>
        <dbReference type="EMBL" id="KXA96905.1"/>
    </source>
</evidence>
<dbReference type="Pfam" id="PF01037">
    <property type="entry name" value="AsnC_trans_reg"/>
    <property type="match status" value="1"/>
</dbReference>
<evidence type="ECO:0000313" key="3">
    <source>
        <dbReference type="Proteomes" id="UP000070414"/>
    </source>
</evidence>
<accession>A0A133URP7</accession>
<dbReference type="Gene3D" id="3.30.70.920">
    <property type="match status" value="1"/>
</dbReference>
<reference evidence="2 3" key="1">
    <citation type="journal article" date="2016" name="Sci. Rep.">
        <title>Metabolic traits of an uncultured archaeal lineage -MSBL1- from brine pools of the Red Sea.</title>
        <authorList>
            <person name="Mwirichia R."/>
            <person name="Alam I."/>
            <person name="Rashid M."/>
            <person name="Vinu M."/>
            <person name="Ba-Alawi W."/>
            <person name="Anthony Kamau A."/>
            <person name="Kamanda Ngugi D."/>
            <person name="Goker M."/>
            <person name="Klenk H.P."/>
            <person name="Bajic V."/>
            <person name="Stingl U."/>
        </authorList>
    </citation>
    <scope>NUCLEOTIDE SEQUENCE [LARGE SCALE GENOMIC DNA]</scope>
    <source>
        <strain evidence="2">SCGC-AAA259I14</strain>
    </source>
</reference>
<dbReference type="InterPro" id="IPR011008">
    <property type="entry name" value="Dimeric_a/b-barrel"/>
</dbReference>
<dbReference type="SUPFAM" id="SSF54909">
    <property type="entry name" value="Dimeric alpha+beta barrel"/>
    <property type="match status" value="1"/>
</dbReference>
<dbReference type="AlphaFoldDB" id="A0A133URP7"/>
<name>A0A133URP7_9EURY</name>
<dbReference type="Proteomes" id="UP000070414">
    <property type="component" value="Unassembled WGS sequence"/>
</dbReference>
<dbReference type="EMBL" id="LHXS01000036">
    <property type="protein sequence ID" value="KXA96905.1"/>
    <property type="molecule type" value="Genomic_DNA"/>
</dbReference>
<evidence type="ECO:0000259" key="1">
    <source>
        <dbReference type="Pfam" id="PF01037"/>
    </source>
</evidence>
<dbReference type="InterPro" id="IPR019887">
    <property type="entry name" value="Tscrpt_reg_AsnC/Lrp_C"/>
</dbReference>
<protein>
    <recommendedName>
        <fullName evidence="1">Transcription regulator AsnC/Lrp ligand binding domain-containing protein</fullName>
    </recommendedName>
</protein>
<proteinExistence type="predicted"/>
<organism evidence="2 3">
    <name type="scientific">candidate division MSBL1 archaeon SCGC-AAA259I14</name>
    <dbReference type="NCBI Taxonomy" id="1698268"/>
    <lineage>
        <taxon>Archaea</taxon>
        <taxon>Methanobacteriati</taxon>
        <taxon>Methanobacteriota</taxon>
        <taxon>candidate division MSBL1</taxon>
    </lineage>
</organism>
<gene>
    <name evidence="2" type="ORF">AKJ38_02340</name>
</gene>
<sequence>MDKVHEEVKNIKEVRKASKVDGPHDIVAIVETEAMGEIREALMDKIRNIEGVKKTTTNLIIS</sequence>
<feature type="domain" description="Transcription regulator AsnC/Lrp ligand binding" evidence="1">
    <location>
        <begin position="1"/>
        <end position="62"/>
    </location>
</feature>
<comment type="caution">
    <text evidence="2">The sequence shown here is derived from an EMBL/GenBank/DDBJ whole genome shotgun (WGS) entry which is preliminary data.</text>
</comment>